<gene>
    <name evidence="1" type="ORF">BUALT_Bualt11G0128000</name>
</gene>
<evidence type="ECO:0000313" key="1">
    <source>
        <dbReference type="EMBL" id="KAG8374401.1"/>
    </source>
</evidence>
<sequence length="204" mass="23236">MASEITEEEVEDKEAEKIRIRQLIAYQKSLYFSTSSSSASSSFSSAAASTSAYSSASPRKSSRLLDLMKGGSTSLGRLFDMEHTSLGNYLKDYSVSPIIKPILLWGSDDDDIHVDDPWAEIKLIGISAFGSKVGDEERVLSSKGSFKDEDFVKHRKMGKIRKKKLIRTKSYMRLPRFGLWRCGVFRFRLKMFRKLRIMIRGRKL</sequence>
<reference evidence="1" key="1">
    <citation type="submission" date="2019-10" db="EMBL/GenBank/DDBJ databases">
        <authorList>
            <person name="Zhang R."/>
            <person name="Pan Y."/>
            <person name="Wang J."/>
            <person name="Ma R."/>
            <person name="Yu S."/>
        </authorList>
    </citation>
    <scope>NUCLEOTIDE SEQUENCE</scope>
    <source>
        <strain evidence="1">LA-IB0</strain>
        <tissue evidence="1">Leaf</tissue>
    </source>
</reference>
<dbReference type="Proteomes" id="UP000826271">
    <property type="component" value="Unassembled WGS sequence"/>
</dbReference>
<keyword evidence="2" id="KW-1185">Reference proteome</keyword>
<proteinExistence type="predicted"/>
<dbReference type="EMBL" id="WHWC01000011">
    <property type="protein sequence ID" value="KAG8374401.1"/>
    <property type="molecule type" value="Genomic_DNA"/>
</dbReference>
<organism evidence="1 2">
    <name type="scientific">Buddleja alternifolia</name>
    <dbReference type="NCBI Taxonomy" id="168488"/>
    <lineage>
        <taxon>Eukaryota</taxon>
        <taxon>Viridiplantae</taxon>
        <taxon>Streptophyta</taxon>
        <taxon>Embryophyta</taxon>
        <taxon>Tracheophyta</taxon>
        <taxon>Spermatophyta</taxon>
        <taxon>Magnoliopsida</taxon>
        <taxon>eudicotyledons</taxon>
        <taxon>Gunneridae</taxon>
        <taxon>Pentapetalae</taxon>
        <taxon>asterids</taxon>
        <taxon>lamiids</taxon>
        <taxon>Lamiales</taxon>
        <taxon>Scrophulariaceae</taxon>
        <taxon>Buddlejeae</taxon>
        <taxon>Buddleja</taxon>
    </lineage>
</organism>
<protein>
    <submittedName>
        <fullName evidence="1">Uncharacterized protein</fullName>
    </submittedName>
</protein>
<accession>A0AAV6X1U6</accession>
<name>A0AAV6X1U6_9LAMI</name>
<dbReference type="AlphaFoldDB" id="A0AAV6X1U6"/>
<evidence type="ECO:0000313" key="2">
    <source>
        <dbReference type="Proteomes" id="UP000826271"/>
    </source>
</evidence>
<comment type="caution">
    <text evidence="1">The sequence shown here is derived from an EMBL/GenBank/DDBJ whole genome shotgun (WGS) entry which is preliminary data.</text>
</comment>